<protein>
    <submittedName>
        <fullName evidence="1">Uncharacterized protein</fullName>
    </submittedName>
</protein>
<name>A0A6C0B9B3_9ZZZZ</name>
<proteinExistence type="predicted"/>
<dbReference type="EMBL" id="MN739103">
    <property type="protein sequence ID" value="QHS88835.1"/>
    <property type="molecule type" value="Genomic_DNA"/>
</dbReference>
<organism evidence="1">
    <name type="scientific">viral metagenome</name>
    <dbReference type="NCBI Taxonomy" id="1070528"/>
    <lineage>
        <taxon>unclassified sequences</taxon>
        <taxon>metagenomes</taxon>
        <taxon>organismal metagenomes</taxon>
    </lineage>
</organism>
<accession>A0A6C0B9B3</accession>
<sequence>MTDATKTSFSSGDAVTILDQNTNQSFLGKMIRRNVELKIPKMPQYGFEVQYFVKLDEVSYKTILLEGWHIYASIVGQIKRCIVTSISGEDLKVQTYDPAIGHLPMQYDYTIKYKNIDCILISQNAFIITKI</sequence>
<evidence type="ECO:0000313" key="1">
    <source>
        <dbReference type="EMBL" id="QHS88835.1"/>
    </source>
</evidence>
<dbReference type="AlphaFoldDB" id="A0A6C0B9B3"/>
<reference evidence="1" key="1">
    <citation type="journal article" date="2020" name="Nature">
        <title>Giant virus diversity and host interactions through global metagenomics.</title>
        <authorList>
            <person name="Schulz F."/>
            <person name="Roux S."/>
            <person name="Paez-Espino D."/>
            <person name="Jungbluth S."/>
            <person name="Walsh D.A."/>
            <person name="Denef V.J."/>
            <person name="McMahon K.D."/>
            <person name="Konstantinidis K.T."/>
            <person name="Eloe-Fadrosh E.A."/>
            <person name="Kyrpides N.C."/>
            <person name="Woyke T."/>
        </authorList>
    </citation>
    <scope>NUCLEOTIDE SEQUENCE</scope>
    <source>
        <strain evidence="1">GVMAG-M-3300010158-59</strain>
    </source>
</reference>